<dbReference type="Proteomes" id="UP000199053">
    <property type="component" value="Unassembled WGS sequence"/>
</dbReference>
<dbReference type="InterPro" id="IPR001647">
    <property type="entry name" value="HTH_TetR"/>
</dbReference>
<accession>A0A1G9H3H5</accession>
<evidence type="ECO:0000313" key="5">
    <source>
        <dbReference type="Proteomes" id="UP000199053"/>
    </source>
</evidence>
<dbReference type="SUPFAM" id="SSF48498">
    <property type="entry name" value="Tetracyclin repressor-like, C-terminal domain"/>
    <property type="match status" value="1"/>
</dbReference>
<organism evidence="4 5">
    <name type="scientific">Maridesulfovibrio ferrireducens</name>
    <dbReference type="NCBI Taxonomy" id="246191"/>
    <lineage>
        <taxon>Bacteria</taxon>
        <taxon>Pseudomonadati</taxon>
        <taxon>Thermodesulfobacteriota</taxon>
        <taxon>Desulfovibrionia</taxon>
        <taxon>Desulfovibrionales</taxon>
        <taxon>Desulfovibrionaceae</taxon>
        <taxon>Maridesulfovibrio</taxon>
    </lineage>
</organism>
<gene>
    <name evidence="4" type="ORF">SAMN05660337_1990</name>
</gene>
<dbReference type="SUPFAM" id="SSF46689">
    <property type="entry name" value="Homeodomain-like"/>
    <property type="match status" value="1"/>
</dbReference>
<evidence type="ECO:0000256" key="2">
    <source>
        <dbReference type="PROSITE-ProRule" id="PRU00335"/>
    </source>
</evidence>
<proteinExistence type="predicted"/>
<feature type="DNA-binding region" description="H-T-H motif" evidence="2">
    <location>
        <begin position="26"/>
        <end position="45"/>
    </location>
</feature>
<reference evidence="5" key="1">
    <citation type="submission" date="2016-10" db="EMBL/GenBank/DDBJ databases">
        <authorList>
            <person name="Varghese N."/>
            <person name="Submissions S."/>
        </authorList>
    </citation>
    <scope>NUCLEOTIDE SEQUENCE [LARGE SCALE GENOMIC DNA]</scope>
    <source>
        <strain evidence="5">DSM 16995</strain>
    </source>
</reference>
<dbReference type="InterPro" id="IPR050624">
    <property type="entry name" value="HTH-type_Tx_Regulator"/>
</dbReference>
<evidence type="ECO:0000259" key="3">
    <source>
        <dbReference type="PROSITE" id="PS50977"/>
    </source>
</evidence>
<dbReference type="Pfam" id="PF00440">
    <property type="entry name" value="TetR_N"/>
    <property type="match status" value="1"/>
</dbReference>
<dbReference type="InterPro" id="IPR036271">
    <property type="entry name" value="Tet_transcr_reg_TetR-rel_C_sf"/>
</dbReference>
<dbReference type="PROSITE" id="PS50977">
    <property type="entry name" value="HTH_TETR_2"/>
    <property type="match status" value="1"/>
</dbReference>
<keyword evidence="5" id="KW-1185">Reference proteome</keyword>
<dbReference type="AlphaFoldDB" id="A0A1G9H3H5"/>
<dbReference type="PANTHER" id="PTHR43479">
    <property type="entry name" value="ACREF/ENVCD OPERON REPRESSOR-RELATED"/>
    <property type="match status" value="1"/>
</dbReference>
<protein>
    <submittedName>
        <fullName evidence="4">Transcriptional regulator, TetR family</fullName>
    </submittedName>
</protein>
<name>A0A1G9H3H5_9BACT</name>
<evidence type="ECO:0000256" key="1">
    <source>
        <dbReference type="ARBA" id="ARBA00023125"/>
    </source>
</evidence>
<dbReference type="PANTHER" id="PTHR43479:SF11">
    <property type="entry name" value="ACREF_ENVCD OPERON REPRESSOR-RELATED"/>
    <property type="match status" value="1"/>
</dbReference>
<dbReference type="GO" id="GO:0003677">
    <property type="term" value="F:DNA binding"/>
    <property type="evidence" value="ECO:0007669"/>
    <property type="project" value="UniProtKB-UniRule"/>
</dbReference>
<dbReference type="Gene3D" id="1.10.357.10">
    <property type="entry name" value="Tetracycline Repressor, domain 2"/>
    <property type="match status" value="1"/>
</dbReference>
<dbReference type="InterPro" id="IPR009057">
    <property type="entry name" value="Homeodomain-like_sf"/>
</dbReference>
<sequence>MDRNTRREQIAEAALELAAKSISAITVENVAKACKIVPSALYRHYRNKDEIFEGLRDLVRNKLIANATLAAKEETSPLAILKNLALRHADLLYKYPGIPRLMFSDKITGKNSLRRKGFLAVMTEYRKTAASIAKKGQNTGEIRSDIEPDDVVFMLLGTVVPPSFLFHLSDGDYDPRPQIRRNLLLFEDAVKNRNISEES</sequence>
<dbReference type="STRING" id="246191.SAMN05660337_1990"/>
<evidence type="ECO:0000313" key="4">
    <source>
        <dbReference type="EMBL" id="SDL07432.1"/>
    </source>
</evidence>
<feature type="domain" description="HTH tetR-type" evidence="3">
    <location>
        <begin position="3"/>
        <end position="63"/>
    </location>
</feature>
<dbReference type="EMBL" id="FNGA01000003">
    <property type="protein sequence ID" value="SDL07432.1"/>
    <property type="molecule type" value="Genomic_DNA"/>
</dbReference>
<keyword evidence="1 2" id="KW-0238">DNA-binding</keyword>